<evidence type="ECO:0000256" key="5">
    <source>
        <dbReference type="ARBA" id="ARBA00022989"/>
    </source>
</evidence>
<dbReference type="PANTHER" id="PTHR33162">
    <property type="entry name" value="SEC-INDEPENDENT PROTEIN TRANSLOCASE PROTEIN TATA, CHLOROPLASTIC"/>
    <property type="match status" value="1"/>
</dbReference>
<evidence type="ECO:0000256" key="9">
    <source>
        <dbReference type="SAM" id="MobiDB-lite"/>
    </source>
</evidence>
<sequence length="166" mass="18806">MLCFVDAAGVFVERKTASAAGCYKGRCIRCWFKAVPNTRYLAWQHERNKFSVSSWKRWKPCSSGSLSTTMGLFGLGWPEIAVIVVVGTLIFGPKKISELGKDLGKVVGSMKQATSEFSEGMEESLKEAEEKRRKERSEEESKVQTIRPSLKEQIYDVQWEKAEKDK</sequence>
<dbReference type="Gene3D" id="1.20.5.3310">
    <property type="match status" value="1"/>
</dbReference>
<keyword evidence="11" id="KW-1185">Reference proteome</keyword>
<dbReference type="GO" id="GO:0006886">
    <property type="term" value="P:intracellular protein transport"/>
    <property type="evidence" value="ECO:0007669"/>
    <property type="project" value="UniProtKB-ARBA"/>
</dbReference>
<evidence type="ECO:0000256" key="8">
    <source>
        <dbReference type="ARBA" id="ARBA00025340"/>
    </source>
</evidence>
<dbReference type="InterPro" id="IPR003369">
    <property type="entry name" value="TatA/B/E"/>
</dbReference>
<keyword evidence="6" id="KW-0811">Translocation</keyword>
<evidence type="ECO:0000256" key="3">
    <source>
        <dbReference type="ARBA" id="ARBA00022692"/>
    </source>
</evidence>
<evidence type="ECO:0000256" key="2">
    <source>
        <dbReference type="ARBA" id="ARBA00022448"/>
    </source>
</evidence>
<dbReference type="Pfam" id="PF02416">
    <property type="entry name" value="TatA_B_E"/>
    <property type="match status" value="1"/>
</dbReference>
<keyword evidence="3" id="KW-0812">Transmembrane</keyword>
<accession>A0AAV9IND2</accession>
<evidence type="ECO:0000256" key="6">
    <source>
        <dbReference type="ARBA" id="ARBA00023010"/>
    </source>
</evidence>
<evidence type="ECO:0000256" key="1">
    <source>
        <dbReference type="ARBA" id="ARBA00004581"/>
    </source>
</evidence>
<comment type="function">
    <text evidence="8">Part of the twin-arginine translocation (Tat) system that transports large folded proteins containing a characteristic twin-arginine motif in their signal peptide across the thylakoid membrane. Involved in delta pH-dependent protein transport required for chloroplast development, especially thylakoid membrane formation. TATC and TATB mediate precursor recognition, whereas TATA facilitates translocation.</text>
</comment>
<evidence type="ECO:0000256" key="7">
    <source>
        <dbReference type="ARBA" id="ARBA00023136"/>
    </source>
</evidence>
<keyword evidence="7" id="KW-0472">Membrane</keyword>
<feature type="region of interest" description="Disordered" evidence="9">
    <location>
        <begin position="114"/>
        <end position="146"/>
    </location>
</feature>
<protein>
    <recommendedName>
        <fullName evidence="12">Sec-independent protein translocase protein TatA</fullName>
    </recommendedName>
</protein>
<dbReference type="InterPro" id="IPR006312">
    <property type="entry name" value="TatA/E"/>
</dbReference>
<dbReference type="PANTHER" id="PTHR33162:SF1">
    <property type="entry name" value="SEC-INDEPENDENT PROTEIN TRANSLOCASE PROTEIN TATA, CHLOROPLASTIC"/>
    <property type="match status" value="1"/>
</dbReference>
<keyword evidence="5" id="KW-1133">Transmembrane helix</keyword>
<evidence type="ECO:0000313" key="10">
    <source>
        <dbReference type="EMBL" id="KAK4528797.1"/>
    </source>
</evidence>
<proteinExistence type="inferred from homology"/>
<reference evidence="10 11" key="1">
    <citation type="submission" date="2022-07" db="EMBL/GenBank/DDBJ databases">
        <title>Genome-wide signatures of adaptation to extreme environments.</title>
        <authorList>
            <person name="Cho C.H."/>
            <person name="Yoon H.S."/>
        </authorList>
    </citation>
    <scope>NUCLEOTIDE SEQUENCE [LARGE SCALE GENOMIC DNA]</scope>
    <source>
        <strain evidence="10 11">108.79 E11</strain>
    </source>
</reference>
<evidence type="ECO:0000313" key="11">
    <source>
        <dbReference type="Proteomes" id="UP001300502"/>
    </source>
</evidence>
<dbReference type="EMBL" id="JANCYU010000069">
    <property type="protein sequence ID" value="KAK4528797.1"/>
    <property type="molecule type" value="Genomic_DNA"/>
</dbReference>
<dbReference type="Proteomes" id="UP001300502">
    <property type="component" value="Unassembled WGS sequence"/>
</dbReference>
<name>A0AAV9IND2_9RHOD</name>
<organism evidence="10 11">
    <name type="scientific">Galdieria yellowstonensis</name>
    <dbReference type="NCBI Taxonomy" id="3028027"/>
    <lineage>
        <taxon>Eukaryota</taxon>
        <taxon>Rhodophyta</taxon>
        <taxon>Bangiophyceae</taxon>
        <taxon>Galdieriales</taxon>
        <taxon>Galdieriaceae</taxon>
        <taxon>Galdieria</taxon>
    </lineage>
</organism>
<dbReference type="PRINTS" id="PR01506">
    <property type="entry name" value="TATBPROTEIN"/>
</dbReference>
<comment type="caution">
    <text evidence="10">The sequence shown here is derived from an EMBL/GenBank/DDBJ whole genome shotgun (WGS) entry which is preliminary data.</text>
</comment>
<dbReference type="GO" id="GO:0009535">
    <property type="term" value="C:chloroplast thylakoid membrane"/>
    <property type="evidence" value="ECO:0007669"/>
    <property type="project" value="UniProtKB-SubCell"/>
</dbReference>
<dbReference type="HAMAP" id="MF_00236">
    <property type="entry name" value="TatA_E"/>
    <property type="match status" value="1"/>
</dbReference>
<keyword evidence="4" id="KW-0653">Protein transport</keyword>
<comment type="subcellular location">
    <subcellularLocation>
        <location evidence="1">Plastid</location>
        <location evidence="1">Chloroplast thylakoid membrane</location>
        <topology evidence="1">Single-pass membrane protein</topology>
    </subcellularLocation>
</comment>
<feature type="compositionally biased region" description="Basic and acidic residues" evidence="9">
    <location>
        <begin position="123"/>
        <end position="142"/>
    </location>
</feature>
<dbReference type="AlphaFoldDB" id="A0AAV9IND2"/>
<evidence type="ECO:0008006" key="12">
    <source>
        <dbReference type="Google" id="ProtNLM"/>
    </source>
</evidence>
<evidence type="ECO:0000256" key="4">
    <source>
        <dbReference type="ARBA" id="ARBA00022927"/>
    </source>
</evidence>
<dbReference type="GO" id="GO:0043953">
    <property type="term" value="P:protein transport by the Tat complex"/>
    <property type="evidence" value="ECO:0007669"/>
    <property type="project" value="InterPro"/>
</dbReference>
<gene>
    <name evidence="10" type="ORF">GAYE_SCF64G6743</name>
</gene>
<keyword evidence="2" id="KW-0813">Transport</keyword>